<evidence type="ECO:0000256" key="3">
    <source>
        <dbReference type="ARBA" id="ARBA00004586"/>
    </source>
</evidence>
<dbReference type="STRING" id="6573.A0A210Q672"/>
<evidence type="ECO:0000256" key="16">
    <source>
        <dbReference type="PIRSR" id="PIRSR606539-1"/>
    </source>
</evidence>
<feature type="binding site" evidence="17">
    <location>
        <position position="736"/>
    </location>
    <ligand>
        <name>ATP</name>
        <dbReference type="ChEBI" id="CHEBI:30616"/>
    </ligand>
</feature>
<feature type="transmembrane region" description="Helical" evidence="19">
    <location>
        <begin position="1139"/>
        <end position="1161"/>
    </location>
</feature>
<keyword evidence="12 19" id="KW-1133">Transmembrane helix</keyword>
<evidence type="ECO:0000256" key="5">
    <source>
        <dbReference type="ARBA" id="ARBA00022692"/>
    </source>
</evidence>
<keyword evidence="11 19" id="KW-1278">Translocase</keyword>
<feature type="region of interest" description="Disordered" evidence="20">
    <location>
        <begin position="555"/>
        <end position="578"/>
    </location>
</feature>
<keyword evidence="13 19" id="KW-0472">Membrane</keyword>
<dbReference type="NCBIfam" id="TIGR01494">
    <property type="entry name" value="ATPase_P-type"/>
    <property type="match status" value="2"/>
</dbReference>
<dbReference type="SFLD" id="SFLDG00002">
    <property type="entry name" value="C1.7:_P-type_atpase_like"/>
    <property type="match status" value="1"/>
</dbReference>
<evidence type="ECO:0000313" key="24">
    <source>
        <dbReference type="Proteomes" id="UP000242188"/>
    </source>
</evidence>
<evidence type="ECO:0000259" key="21">
    <source>
        <dbReference type="Pfam" id="PF16209"/>
    </source>
</evidence>
<dbReference type="GO" id="GO:0140326">
    <property type="term" value="F:ATPase-coupled intramembrane lipid transporter activity"/>
    <property type="evidence" value="ECO:0007669"/>
    <property type="project" value="UniProtKB-EC"/>
</dbReference>
<feature type="region of interest" description="Disordered" evidence="20">
    <location>
        <begin position="1"/>
        <end position="40"/>
    </location>
</feature>
<keyword evidence="24" id="KW-1185">Reference proteome</keyword>
<evidence type="ECO:0000256" key="12">
    <source>
        <dbReference type="ARBA" id="ARBA00022989"/>
    </source>
</evidence>
<dbReference type="InterPro" id="IPR044492">
    <property type="entry name" value="P_typ_ATPase_HD_dom"/>
</dbReference>
<proteinExistence type="inferred from homology"/>
<keyword evidence="8" id="KW-0256">Endoplasmic reticulum</keyword>
<dbReference type="Proteomes" id="UP000242188">
    <property type="component" value="Unassembled WGS sequence"/>
</dbReference>
<dbReference type="SFLD" id="SFLDF00027">
    <property type="entry name" value="p-type_atpase"/>
    <property type="match status" value="1"/>
</dbReference>
<feature type="binding site" evidence="17">
    <location>
        <position position="696"/>
    </location>
    <ligand>
        <name>ATP</name>
        <dbReference type="ChEBI" id="CHEBI:30616"/>
    </ligand>
</feature>
<evidence type="ECO:0000256" key="10">
    <source>
        <dbReference type="ARBA" id="ARBA00022842"/>
    </source>
</evidence>
<dbReference type="FunFam" id="3.40.50.1000:FF:000130">
    <property type="entry name" value="Phospholipid-transporting ATPase"/>
    <property type="match status" value="1"/>
</dbReference>
<evidence type="ECO:0000256" key="15">
    <source>
        <dbReference type="ARBA" id="ARBA00050913"/>
    </source>
</evidence>
<evidence type="ECO:0000256" key="13">
    <source>
        <dbReference type="ARBA" id="ARBA00023136"/>
    </source>
</evidence>
<protein>
    <recommendedName>
        <fullName evidence="19">Phospholipid-transporting ATPase</fullName>
        <ecNumber evidence="19">7.6.2.1</ecNumber>
    </recommendedName>
</protein>
<feature type="binding site" evidence="17">
    <location>
        <position position="672"/>
    </location>
    <ligand>
        <name>ATP</name>
        <dbReference type="ChEBI" id="CHEBI:30616"/>
    </ligand>
</feature>
<feature type="binding site" evidence="17">
    <location>
        <position position="407"/>
    </location>
    <ligand>
        <name>ATP</name>
        <dbReference type="ChEBI" id="CHEBI:30616"/>
    </ligand>
</feature>
<keyword evidence="9 17" id="KW-0067">ATP-binding</keyword>
<evidence type="ECO:0000256" key="7">
    <source>
        <dbReference type="ARBA" id="ARBA00022741"/>
    </source>
</evidence>
<feature type="binding site" evidence="17">
    <location>
        <position position="913"/>
    </location>
    <ligand>
        <name>ATP</name>
        <dbReference type="ChEBI" id="CHEBI:30616"/>
    </ligand>
</feature>
<dbReference type="InterPro" id="IPR023298">
    <property type="entry name" value="ATPase_P-typ_TM_dom_sf"/>
</dbReference>
<dbReference type="PROSITE" id="PS00154">
    <property type="entry name" value="ATPASE_E1_E2"/>
    <property type="match status" value="1"/>
</dbReference>
<dbReference type="Gene3D" id="3.40.50.1000">
    <property type="entry name" value="HAD superfamily/HAD-like"/>
    <property type="match status" value="1"/>
</dbReference>
<dbReference type="FunFam" id="2.70.150.10:FF:000054">
    <property type="entry name" value="Phospholipid-transporting ATPase"/>
    <property type="match status" value="1"/>
</dbReference>
<feature type="compositionally biased region" description="Basic residues" evidence="20">
    <location>
        <begin position="1267"/>
        <end position="1276"/>
    </location>
</feature>
<evidence type="ECO:0000259" key="22">
    <source>
        <dbReference type="Pfam" id="PF16212"/>
    </source>
</evidence>
<feature type="binding site" evidence="17">
    <location>
        <position position="816"/>
    </location>
    <ligand>
        <name>ATP</name>
        <dbReference type="ChEBI" id="CHEBI:30616"/>
    </ligand>
</feature>
<dbReference type="EC" id="7.6.2.1" evidence="19"/>
<feature type="region of interest" description="Disordered" evidence="20">
    <location>
        <begin position="1231"/>
        <end position="1285"/>
    </location>
</feature>
<dbReference type="GO" id="GO:0005886">
    <property type="term" value="C:plasma membrane"/>
    <property type="evidence" value="ECO:0007669"/>
    <property type="project" value="TreeGrafter"/>
</dbReference>
<dbReference type="InterPro" id="IPR008250">
    <property type="entry name" value="ATPase_P-typ_transduc_dom_A_sf"/>
</dbReference>
<dbReference type="GO" id="GO:0016887">
    <property type="term" value="F:ATP hydrolysis activity"/>
    <property type="evidence" value="ECO:0007669"/>
    <property type="project" value="InterPro"/>
</dbReference>
<name>A0A210Q672_MIZYE</name>
<dbReference type="NCBIfam" id="TIGR01652">
    <property type="entry name" value="ATPase-Plipid"/>
    <property type="match status" value="2"/>
</dbReference>
<dbReference type="InterPro" id="IPR023214">
    <property type="entry name" value="HAD_sf"/>
</dbReference>
<dbReference type="GO" id="GO:0000287">
    <property type="term" value="F:magnesium ion binding"/>
    <property type="evidence" value="ECO:0007669"/>
    <property type="project" value="UniProtKB-UniRule"/>
</dbReference>
<feature type="binding site" evidence="17">
    <location>
        <position position="818"/>
    </location>
    <ligand>
        <name>ATP</name>
        <dbReference type="ChEBI" id="CHEBI:30616"/>
    </ligand>
</feature>
<dbReference type="InterPro" id="IPR023299">
    <property type="entry name" value="ATPase_P-typ_cyto_dom_N"/>
</dbReference>
<feature type="transmembrane region" description="Helical" evidence="19">
    <location>
        <begin position="1000"/>
        <end position="1016"/>
    </location>
</feature>
<dbReference type="InterPro" id="IPR006539">
    <property type="entry name" value="P-type_ATPase_IV"/>
</dbReference>
<feature type="binding site" evidence="18">
    <location>
        <position position="409"/>
    </location>
    <ligand>
        <name>Mg(2+)</name>
        <dbReference type="ChEBI" id="CHEBI:18420"/>
    </ligand>
</feature>
<dbReference type="InterPro" id="IPR036412">
    <property type="entry name" value="HAD-like_sf"/>
</dbReference>
<feature type="binding site" evidence="17">
    <location>
        <position position="919"/>
    </location>
    <ligand>
        <name>ATP</name>
        <dbReference type="ChEBI" id="CHEBI:30616"/>
    </ligand>
</feature>
<evidence type="ECO:0000256" key="11">
    <source>
        <dbReference type="ARBA" id="ARBA00022967"/>
    </source>
</evidence>
<keyword evidence="5 19" id="KW-0812">Transmembrane</keyword>
<evidence type="ECO:0000256" key="1">
    <source>
        <dbReference type="ARBA" id="ARBA00001946"/>
    </source>
</evidence>
<evidence type="ECO:0000256" key="9">
    <source>
        <dbReference type="ARBA" id="ARBA00022840"/>
    </source>
</evidence>
<feature type="binding site" evidence="17">
    <location>
        <position position="943"/>
    </location>
    <ligand>
        <name>ATP</name>
        <dbReference type="ChEBI" id="CHEBI:30616"/>
    </ligand>
</feature>
<keyword evidence="10 18" id="KW-0460">Magnesium</keyword>
<keyword evidence="7 17" id="KW-0547">Nucleotide-binding</keyword>
<evidence type="ECO:0000256" key="19">
    <source>
        <dbReference type="RuleBase" id="RU362033"/>
    </source>
</evidence>
<feature type="binding site" evidence="17">
    <location>
        <position position="408"/>
    </location>
    <ligand>
        <name>ATP</name>
        <dbReference type="ChEBI" id="CHEBI:30616"/>
    </ligand>
</feature>
<evidence type="ECO:0000256" key="17">
    <source>
        <dbReference type="PIRSR" id="PIRSR606539-2"/>
    </source>
</evidence>
<feature type="transmembrane region" description="Helical" evidence="19">
    <location>
        <begin position="335"/>
        <end position="359"/>
    </location>
</feature>
<dbReference type="SFLD" id="SFLDS00003">
    <property type="entry name" value="Haloacid_Dehalogenase"/>
    <property type="match status" value="1"/>
</dbReference>
<dbReference type="SUPFAM" id="SSF81660">
    <property type="entry name" value="Metal cation-transporting ATPase, ATP-binding domain N"/>
    <property type="match status" value="1"/>
</dbReference>
<dbReference type="InterPro" id="IPR001757">
    <property type="entry name" value="P_typ_ATPase"/>
</dbReference>
<dbReference type="OrthoDB" id="377733at2759"/>
<evidence type="ECO:0000256" key="14">
    <source>
        <dbReference type="ARBA" id="ARBA00034036"/>
    </source>
</evidence>
<feature type="binding site" evidence="18">
    <location>
        <position position="939"/>
    </location>
    <ligand>
        <name>Mg(2+)</name>
        <dbReference type="ChEBI" id="CHEBI:18420"/>
    </ligand>
</feature>
<comment type="catalytic activity">
    <reaction evidence="15">
        <text>a beta-D-glucosyl-(1&lt;-&gt;1')-N-acylsphing-4-enine(out) + ATP + H2O = a beta-D-glucosyl-(1&lt;-&gt;1')-N-acylsphing-4-enine(in) + ADP + phosphate + H(+)</text>
        <dbReference type="Rhea" id="RHEA:66036"/>
        <dbReference type="ChEBI" id="CHEBI:15377"/>
        <dbReference type="ChEBI" id="CHEBI:15378"/>
        <dbReference type="ChEBI" id="CHEBI:22801"/>
        <dbReference type="ChEBI" id="CHEBI:30616"/>
        <dbReference type="ChEBI" id="CHEBI:43474"/>
        <dbReference type="ChEBI" id="CHEBI:456216"/>
    </reaction>
    <physiologicalReaction direction="left-to-right" evidence="15">
        <dbReference type="Rhea" id="RHEA:66037"/>
    </physiologicalReaction>
</comment>
<accession>A0A210Q672</accession>
<dbReference type="GO" id="GO:0005789">
    <property type="term" value="C:endoplasmic reticulum membrane"/>
    <property type="evidence" value="ECO:0007669"/>
    <property type="project" value="UniProtKB-SubCell"/>
</dbReference>
<dbReference type="GO" id="GO:0045332">
    <property type="term" value="P:phospholipid translocation"/>
    <property type="evidence" value="ECO:0007669"/>
    <property type="project" value="TreeGrafter"/>
</dbReference>
<evidence type="ECO:0000256" key="4">
    <source>
        <dbReference type="ARBA" id="ARBA00008109"/>
    </source>
</evidence>
<dbReference type="InterPro" id="IPR032630">
    <property type="entry name" value="P_typ_ATPase_c"/>
</dbReference>
<dbReference type="FunFam" id="3.40.1110.10:FF:000009">
    <property type="entry name" value="Phospholipid-transporting ATPase"/>
    <property type="match status" value="1"/>
</dbReference>
<dbReference type="Gene3D" id="2.70.150.10">
    <property type="entry name" value="Calcium-transporting ATPase, cytoplasmic transduction domain A"/>
    <property type="match status" value="1"/>
</dbReference>
<dbReference type="SUPFAM" id="SSF56784">
    <property type="entry name" value="HAD-like"/>
    <property type="match status" value="1"/>
</dbReference>
<evidence type="ECO:0000256" key="6">
    <source>
        <dbReference type="ARBA" id="ARBA00022723"/>
    </source>
</evidence>
<evidence type="ECO:0000256" key="2">
    <source>
        <dbReference type="ARBA" id="ARBA00004127"/>
    </source>
</evidence>
<evidence type="ECO:0000256" key="18">
    <source>
        <dbReference type="PIRSR" id="PIRSR606539-3"/>
    </source>
</evidence>
<sequence length="1285" mass="147123">MGNFCGRGNRSGPKTRTVVPNHTLDPSIQHRAKNHPNKDFRGNRIKTTKYTLLTFFPKNIFEQFHRFANLYFILVVALNWVPQIQAFGKEIAMVPVIFVLAVTCIKDAFEDFRRYKSDQKINHTQCRLYKSDEERYVKGEWHDIHVGDFVHLSCNEIIPADIVLVKSSDHQGICHIETCNLDGETNLKQRQAVYGIDYGKDGFKAKMFDFTLECDLPNSEIYKFKGYIINQGDKISLNKDNLLLRGCTVRNTDYVEGIVVYAGHDTKAMLNNRNPRYKRSKLERHINRDVVWCVILLLFLCFFCAIASGIWLGGYKDRHLVPFIPYESDEWYNPYFQAFVVFFTYIIIYQTVIPLALYVSVELVKLGQVYFITNDIRMYYEPMDKRVECRALNITEDLGQVEYIFSDKTGTLTENQMEFKSCTINGKDYPHAPESEDDMSETGSRFSLASRSSTVLENLNLEPDLQRELSKMCMRSLNSVDLTLPDPPPLTKSENTKIIQEFFLLMAICNTVVVSTHAHEDLMDESGIVHDPHQQKHDKEKQKLNDFYRKLPEPAAKKSQLAPLGQENSTPKSLALPPISGTADFQNRELYNRFDSSSPALTPSEGSIAGSSFMSDMSQRTQYEAESPDELALVKASCTYGCCLLKRSPDKVTVWLPADGEVEFETLDVLTFDSTRKRMSVIVRNPVSEEIILYTKGADSQVLSVLHKKYKQDPVLKDMVRRTEDHILDYAVRGLRTLCMAKKVLDLDYYKNWRVRFKEADASLENREEQLIDVACEIEQDLELLGATGIEDKLQDDVPATISKLRRAGIKVWVLTGDKQETAIQIAYASQLFDTNMHIMVLNATDKNTTRDLLEEHITQINRNKESSQVENKPKKEYALVIDGHTLAYALDKELEATFLKLTVRCKSVVCCRSTPIQKGMVVKLVRDHLQKLTLAIGDGANDVSMIHVADIGVGVSGQEGMQAVMASDFAICRFHHLQDLLLVHGHWCYSRLARFSSIMFYKSLILIFVLYWYQFDSAFSGSLQFDSLFTMLKHVLFTALPPIVNAVMDKDVSAETLLSKPELYKVGPQDKLYTRMSFFMALLDSLYQSVILYYVSYLAYLYEPVGVWEFGTTSFTALILTCLLTIAIDTESWVWPQWLTTIFSFLVFWFFAILSNAVWFTFDHPANPYWVMIHTMTKPIHTVVVLLSTVLALLPRFVIRILQRTIRPDEIVISQLEEKLLEYKESDMEMQENDNMTNTTEITTVDDSLQGSTSTSRNQDTGIKFRNGRLSKPRHSIPTNDSIT</sequence>
<dbReference type="InterPro" id="IPR018303">
    <property type="entry name" value="ATPase_P-typ_P_site"/>
</dbReference>
<feature type="domain" description="P-type ATPase N-terminal" evidence="21">
    <location>
        <begin position="31"/>
        <end position="91"/>
    </location>
</feature>
<feature type="domain" description="P-type ATPase C-terminal" evidence="22">
    <location>
        <begin position="965"/>
        <end position="1209"/>
    </location>
</feature>
<dbReference type="CDD" id="cd02073">
    <property type="entry name" value="P-type_ATPase_APLT_Dnf-like"/>
    <property type="match status" value="1"/>
</dbReference>
<dbReference type="PRINTS" id="PR00119">
    <property type="entry name" value="CATATPASE"/>
</dbReference>
<evidence type="ECO:0000256" key="20">
    <source>
        <dbReference type="SAM" id="MobiDB-lite"/>
    </source>
</evidence>
<keyword evidence="6 18" id="KW-0479">Metal-binding</keyword>
<feature type="transmembrane region" description="Helical" evidence="19">
    <location>
        <begin position="1107"/>
        <end position="1127"/>
    </location>
</feature>
<dbReference type="EMBL" id="NEDP02004844">
    <property type="protein sequence ID" value="OWF44221.1"/>
    <property type="molecule type" value="Genomic_DNA"/>
</dbReference>
<dbReference type="SUPFAM" id="SSF81665">
    <property type="entry name" value="Calcium ATPase, transmembrane domain M"/>
    <property type="match status" value="1"/>
</dbReference>
<gene>
    <name evidence="23" type="ORF">KP79_PYT13215</name>
</gene>
<reference evidence="23 24" key="1">
    <citation type="journal article" date="2017" name="Nat. Ecol. Evol.">
        <title>Scallop genome provides insights into evolution of bilaterian karyotype and development.</title>
        <authorList>
            <person name="Wang S."/>
            <person name="Zhang J."/>
            <person name="Jiao W."/>
            <person name="Li J."/>
            <person name="Xun X."/>
            <person name="Sun Y."/>
            <person name="Guo X."/>
            <person name="Huan P."/>
            <person name="Dong B."/>
            <person name="Zhang L."/>
            <person name="Hu X."/>
            <person name="Sun X."/>
            <person name="Wang J."/>
            <person name="Zhao C."/>
            <person name="Wang Y."/>
            <person name="Wang D."/>
            <person name="Huang X."/>
            <person name="Wang R."/>
            <person name="Lv J."/>
            <person name="Li Y."/>
            <person name="Zhang Z."/>
            <person name="Liu B."/>
            <person name="Lu W."/>
            <person name="Hui Y."/>
            <person name="Liang J."/>
            <person name="Zhou Z."/>
            <person name="Hou R."/>
            <person name="Li X."/>
            <person name="Liu Y."/>
            <person name="Li H."/>
            <person name="Ning X."/>
            <person name="Lin Y."/>
            <person name="Zhao L."/>
            <person name="Xing Q."/>
            <person name="Dou J."/>
            <person name="Li Y."/>
            <person name="Mao J."/>
            <person name="Guo H."/>
            <person name="Dou H."/>
            <person name="Li T."/>
            <person name="Mu C."/>
            <person name="Jiang W."/>
            <person name="Fu Q."/>
            <person name="Fu X."/>
            <person name="Miao Y."/>
            <person name="Liu J."/>
            <person name="Yu Q."/>
            <person name="Li R."/>
            <person name="Liao H."/>
            <person name="Li X."/>
            <person name="Kong Y."/>
            <person name="Jiang Z."/>
            <person name="Chourrout D."/>
            <person name="Li R."/>
            <person name="Bao Z."/>
        </authorList>
    </citation>
    <scope>NUCLEOTIDE SEQUENCE [LARGE SCALE GENOMIC DNA]</scope>
    <source>
        <strain evidence="23 24">PY_sf001</strain>
    </source>
</reference>
<feature type="binding site" evidence="18">
    <location>
        <position position="943"/>
    </location>
    <ligand>
        <name>Mg(2+)</name>
        <dbReference type="ChEBI" id="CHEBI:18420"/>
    </ligand>
</feature>
<dbReference type="PANTHER" id="PTHR24092">
    <property type="entry name" value="PROBABLE PHOSPHOLIPID-TRANSPORTING ATPASE"/>
    <property type="match status" value="1"/>
</dbReference>
<feature type="transmembrane region" description="Helical" evidence="19">
    <location>
        <begin position="91"/>
        <end position="109"/>
    </location>
</feature>
<organism evidence="23 24">
    <name type="scientific">Mizuhopecten yessoensis</name>
    <name type="common">Japanese scallop</name>
    <name type="synonym">Patinopecten yessoensis</name>
    <dbReference type="NCBI Taxonomy" id="6573"/>
    <lineage>
        <taxon>Eukaryota</taxon>
        <taxon>Metazoa</taxon>
        <taxon>Spiralia</taxon>
        <taxon>Lophotrochozoa</taxon>
        <taxon>Mollusca</taxon>
        <taxon>Bivalvia</taxon>
        <taxon>Autobranchia</taxon>
        <taxon>Pteriomorphia</taxon>
        <taxon>Pectinida</taxon>
        <taxon>Pectinoidea</taxon>
        <taxon>Pectinidae</taxon>
        <taxon>Mizuhopecten</taxon>
    </lineage>
</organism>
<dbReference type="Pfam" id="PF13246">
    <property type="entry name" value="Cation_ATPase"/>
    <property type="match status" value="1"/>
</dbReference>
<comment type="cofactor">
    <cofactor evidence="1 18">
        <name>Mg(2+)</name>
        <dbReference type="ChEBI" id="CHEBI:18420"/>
    </cofactor>
</comment>
<comment type="subcellular location">
    <subcellularLocation>
        <location evidence="2">Endomembrane system</location>
        <topology evidence="2">Multi-pass membrane protein</topology>
    </subcellularLocation>
    <subcellularLocation>
        <location evidence="3">Endoplasmic reticulum membrane</location>
    </subcellularLocation>
    <subcellularLocation>
        <location evidence="19">Membrane</location>
        <topology evidence="19">Multi-pass membrane protein</topology>
    </subcellularLocation>
</comment>
<feature type="active site" description="4-aspartylphosphate intermediate" evidence="16">
    <location>
        <position position="407"/>
    </location>
</feature>
<dbReference type="InterPro" id="IPR032631">
    <property type="entry name" value="P-type_ATPase_N"/>
</dbReference>
<feature type="binding site" evidence="17">
    <location>
        <position position="630"/>
    </location>
    <ligand>
        <name>ATP</name>
        <dbReference type="ChEBI" id="CHEBI:30616"/>
    </ligand>
</feature>
<dbReference type="PANTHER" id="PTHR24092:SF218">
    <property type="entry name" value="PHOSPHOLIPID-TRANSPORTING ATPASE"/>
    <property type="match status" value="1"/>
</dbReference>
<evidence type="ECO:0000313" key="23">
    <source>
        <dbReference type="EMBL" id="OWF44221.1"/>
    </source>
</evidence>
<dbReference type="Pfam" id="PF16209">
    <property type="entry name" value="PhoLip_ATPase_N"/>
    <property type="match status" value="1"/>
</dbReference>
<dbReference type="GO" id="GO:0005524">
    <property type="term" value="F:ATP binding"/>
    <property type="evidence" value="ECO:0007669"/>
    <property type="project" value="UniProtKB-UniRule"/>
</dbReference>
<feature type="transmembrane region" description="Helical" evidence="19">
    <location>
        <begin position="1181"/>
        <end position="1200"/>
    </location>
</feature>
<feature type="transmembrane region" description="Helical" evidence="19">
    <location>
        <begin position="290"/>
        <end position="315"/>
    </location>
</feature>
<dbReference type="Pfam" id="PF16212">
    <property type="entry name" value="PhoLip_ATPase_C"/>
    <property type="match status" value="1"/>
</dbReference>
<feature type="binding site" evidence="18">
    <location>
        <position position="407"/>
    </location>
    <ligand>
        <name>Mg(2+)</name>
        <dbReference type="ChEBI" id="CHEBI:18420"/>
    </ligand>
</feature>
<feature type="transmembrane region" description="Helical" evidence="19">
    <location>
        <begin position="1079"/>
        <end position="1101"/>
    </location>
</feature>
<comment type="similarity">
    <text evidence="4 19">Belongs to the cation transport ATPase (P-type) (TC 3.A.3) family. Type IV subfamily.</text>
</comment>
<feature type="compositionally biased region" description="Polar residues" evidence="20">
    <location>
        <begin position="12"/>
        <end position="26"/>
    </location>
</feature>
<feature type="binding site" evidence="17">
    <location>
        <position position="942"/>
    </location>
    <ligand>
        <name>ATP</name>
        <dbReference type="ChEBI" id="CHEBI:30616"/>
    </ligand>
</feature>
<dbReference type="SUPFAM" id="SSF81653">
    <property type="entry name" value="Calcium ATPase, transduction domain A"/>
    <property type="match status" value="1"/>
</dbReference>
<dbReference type="Gene3D" id="3.40.1110.10">
    <property type="entry name" value="Calcium-transporting ATPase, cytoplasmic domain N"/>
    <property type="match status" value="1"/>
</dbReference>
<feature type="binding site" evidence="17">
    <location>
        <position position="817"/>
    </location>
    <ligand>
        <name>ATP</name>
        <dbReference type="ChEBI" id="CHEBI:30616"/>
    </ligand>
</feature>
<comment type="catalytic activity">
    <reaction evidence="14 19">
        <text>ATP + H2O + phospholipidSide 1 = ADP + phosphate + phospholipidSide 2.</text>
        <dbReference type="EC" id="7.6.2.1"/>
    </reaction>
</comment>
<feature type="compositionally biased region" description="Polar residues" evidence="20">
    <location>
        <begin position="1234"/>
        <end position="1262"/>
    </location>
</feature>
<feature type="transmembrane region" description="Helical" evidence="19">
    <location>
        <begin position="67"/>
        <end position="85"/>
    </location>
</feature>
<evidence type="ECO:0000256" key="8">
    <source>
        <dbReference type="ARBA" id="ARBA00022824"/>
    </source>
</evidence>
<feature type="binding site" evidence="17">
    <location>
        <position position="409"/>
    </location>
    <ligand>
        <name>ATP</name>
        <dbReference type="ChEBI" id="CHEBI:30616"/>
    </ligand>
</feature>
<dbReference type="FunFam" id="3.40.50.1000:FF:000001">
    <property type="entry name" value="Phospholipid-transporting ATPase IC"/>
    <property type="match status" value="1"/>
</dbReference>
<comment type="caution">
    <text evidence="23">The sequence shown here is derived from an EMBL/GenBank/DDBJ whole genome shotgun (WGS) entry which is preliminary data.</text>
</comment>